<evidence type="ECO:0000256" key="1">
    <source>
        <dbReference type="SAM" id="MobiDB-lite"/>
    </source>
</evidence>
<name>A0A5E4T6C3_9BURK</name>
<proteinExistence type="predicted"/>
<dbReference type="EMBL" id="CABPSN010000002">
    <property type="protein sequence ID" value="VVD83756.1"/>
    <property type="molecule type" value="Genomic_DNA"/>
</dbReference>
<dbReference type="AlphaFoldDB" id="A0A5E4T6C3"/>
<evidence type="ECO:0000313" key="2">
    <source>
        <dbReference type="EMBL" id="VVD83756.1"/>
    </source>
</evidence>
<dbReference type="Proteomes" id="UP000366819">
    <property type="component" value="Unassembled WGS sequence"/>
</dbReference>
<feature type="compositionally biased region" description="Polar residues" evidence="1">
    <location>
        <begin position="47"/>
        <end position="56"/>
    </location>
</feature>
<sequence>MASHILFNGIKRLIFNSFFESDDRLHFVDAQLRKNHGFSLRFTHANATDTATQQNEVPPGLDADDAPNAS</sequence>
<reference evidence="2 3" key="1">
    <citation type="submission" date="2019-08" db="EMBL/GenBank/DDBJ databases">
        <authorList>
            <person name="Peeters C."/>
        </authorList>
    </citation>
    <scope>NUCLEOTIDE SEQUENCE [LARGE SCALE GENOMIC DNA]</scope>
    <source>
        <strain evidence="2 3">LMG 31011</strain>
    </source>
</reference>
<feature type="region of interest" description="Disordered" evidence="1">
    <location>
        <begin position="47"/>
        <end position="70"/>
    </location>
</feature>
<keyword evidence="3" id="KW-1185">Reference proteome</keyword>
<accession>A0A5E4T6C3</accession>
<evidence type="ECO:0000313" key="3">
    <source>
        <dbReference type="Proteomes" id="UP000366819"/>
    </source>
</evidence>
<organism evidence="2 3">
    <name type="scientific">Pandoraea aquatica</name>
    <dbReference type="NCBI Taxonomy" id="2508290"/>
    <lineage>
        <taxon>Bacteria</taxon>
        <taxon>Pseudomonadati</taxon>
        <taxon>Pseudomonadota</taxon>
        <taxon>Betaproteobacteria</taxon>
        <taxon>Burkholderiales</taxon>
        <taxon>Burkholderiaceae</taxon>
        <taxon>Pandoraea</taxon>
    </lineage>
</organism>
<protein>
    <submittedName>
        <fullName evidence="2">Uncharacterized protein</fullName>
    </submittedName>
</protein>
<gene>
    <name evidence="2" type="ORF">PAQ31011_01249</name>
</gene>